<protein>
    <submittedName>
        <fullName evidence="4">Tritrans,polycis-undecaprenyl-diphosphate synthase (Geranylgeranyl-diphosphate specific)</fullName>
    </submittedName>
</protein>
<gene>
    <name evidence="4" type="primary">uppS</name>
    <name evidence="4" type="ORF">AK812_SmicGene30184</name>
</gene>
<feature type="region of interest" description="Disordered" evidence="3">
    <location>
        <begin position="1"/>
        <end position="71"/>
    </location>
</feature>
<dbReference type="PANTHER" id="PTHR10291">
    <property type="entry name" value="DEHYDRODOLICHYL DIPHOSPHATE SYNTHASE FAMILY MEMBER"/>
    <property type="match status" value="1"/>
</dbReference>
<accession>A0A1Q9CZZ5</accession>
<dbReference type="EMBL" id="LSRX01000812">
    <property type="protein sequence ID" value="OLP88488.1"/>
    <property type="molecule type" value="Genomic_DNA"/>
</dbReference>
<comment type="caution">
    <text evidence="4">The sequence shown here is derived from an EMBL/GenBank/DDBJ whole genome shotgun (WGS) entry which is preliminary data.</text>
</comment>
<dbReference type="SUPFAM" id="SSF64005">
    <property type="entry name" value="Undecaprenyl diphosphate synthase"/>
    <property type="match status" value="1"/>
</dbReference>
<keyword evidence="5" id="KW-1185">Reference proteome</keyword>
<dbReference type="GO" id="GO:0005783">
    <property type="term" value="C:endoplasmic reticulum"/>
    <property type="evidence" value="ECO:0007669"/>
    <property type="project" value="TreeGrafter"/>
</dbReference>
<dbReference type="GO" id="GO:0045547">
    <property type="term" value="F:ditrans,polycis-polyprenyl diphosphate synthase [(2E,6E)-farnesyl diphosphate specific] activity"/>
    <property type="evidence" value="ECO:0007669"/>
    <property type="project" value="TreeGrafter"/>
</dbReference>
<sequence length="542" mass="59287">MMMMMMPKNDDDDEDGDDDAAVDGVVDDDDDDDEHVADATACFDDCEDDAGENADHEGDCDDDGADERDDVVDDAVWLCGPGDGGSEDVVIGHRDDDAAAVDDCAGGGDGDDSEDVGDDSADDADDAEESDDDSASTTMVTNSGDGFRKGYATRRLFAWWTYARLIEQNSGGLFVALLRSRPPGPPTPELRDLAWRLLPAMPLVDLALEDVLQLPEVLGHSWATYELLLGLGHEAMEICRRRRREDARDSGGPGGSVFGRLHAALHAALRAVGAAGGGWALLAALRAIGKDSKEPLEALGQKTDQGSGKGLKGPRHVAVIMDGNRRFGRQVHGDALSGHRAGGEKLREFLLWSMELGVEFLTVFAFSTENWKRDPEEVAAMMRLFLSEVPRLQDHALRNNVRVKFLVSDAEPLPGDVRCAISELEKRSSSMTGLLLNVCLSYGGRCDVSQACRALAEQVKKGELEPSEIDDGMVKQHLLTADVPDPDVLIRTSGERRLSNFMMFQLAYAELFFLEKHWPEVTQQDFVDIVSQFQKRQRRFGK</sequence>
<dbReference type="NCBIfam" id="TIGR00055">
    <property type="entry name" value="uppS"/>
    <property type="match status" value="1"/>
</dbReference>
<keyword evidence="2" id="KW-0808">Transferase</keyword>
<dbReference type="OrthoDB" id="4173905at2759"/>
<dbReference type="GO" id="GO:0016094">
    <property type="term" value="P:polyprenol biosynthetic process"/>
    <property type="evidence" value="ECO:0007669"/>
    <property type="project" value="TreeGrafter"/>
</dbReference>
<evidence type="ECO:0000313" key="5">
    <source>
        <dbReference type="Proteomes" id="UP000186817"/>
    </source>
</evidence>
<feature type="compositionally biased region" description="Acidic residues" evidence="3">
    <location>
        <begin position="44"/>
        <end position="71"/>
    </location>
</feature>
<dbReference type="AlphaFoldDB" id="A0A1Q9CZZ5"/>
<evidence type="ECO:0000313" key="4">
    <source>
        <dbReference type="EMBL" id="OLP88488.1"/>
    </source>
</evidence>
<dbReference type="PANTHER" id="PTHR10291:SF43">
    <property type="entry name" value="DEHYDRODOLICHYL DIPHOSPHATE SYNTHASE COMPLEX SUBUNIT DHDDS"/>
    <property type="match status" value="1"/>
</dbReference>
<comment type="similarity">
    <text evidence="1">Belongs to the UPP synthase family.</text>
</comment>
<feature type="region of interest" description="Disordered" evidence="3">
    <location>
        <begin position="99"/>
        <end position="143"/>
    </location>
</feature>
<dbReference type="InterPro" id="IPR036424">
    <property type="entry name" value="UPP_synth-like_sf"/>
</dbReference>
<organism evidence="4 5">
    <name type="scientific">Symbiodinium microadriaticum</name>
    <name type="common">Dinoflagellate</name>
    <name type="synonym">Zooxanthella microadriatica</name>
    <dbReference type="NCBI Taxonomy" id="2951"/>
    <lineage>
        <taxon>Eukaryota</taxon>
        <taxon>Sar</taxon>
        <taxon>Alveolata</taxon>
        <taxon>Dinophyceae</taxon>
        <taxon>Suessiales</taxon>
        <taxon>Symbiodiniaceae</taxon>
        <taxon>Symbiodinium</taxon>
    </lineage>
</organism>
<evidence type="ECO:0000256" key="3">
    <source>
        <dbReference type="SAM" id="MobiDB-lite"/>
    </source>
</evidence>
<evidence type="ECO:0000256" key="1">
    <source>
        <dbReference type="ARBA" id="ARBA00005432"/>
    </source>
</evidence>
<proteinExistence type="inferred from homology"/>
<dbReference type="CDD" id="cd00475">
    <property type="entry name" value="Cis_IPPS"/>
    <property type="match status" value="1"/>
</dbReference>
<feature type="compositionally biased region" description="Acidic residues" evidence="3">
    <location>
        <begin position="109"/>
        <end position="134"/>
    </location>
</feature>
<name>A0A1Q9CZZ5_SYMMI</name>
<dbReference type="Pfam" id="PF01255">
    <property type="entry name" value="Prenyltransf"/>
    <property type="match status" value="1"/>
</dbReference>
<reference evidence="4 5" key="1">
    <citation type="submission" date="2016-02" db="EMBL/GenBank/DDBJ databases">
        <title>Genome analysis of coral dinoflagellate symbionts highlights evolutionary adaptations to a symbiotic lifestyle.</title>
        <authorList>
            <person name="Aranda M."/>
            <person name="Li Y."/>
            <person name="Liew Y.J."/>
            <person name="Baumgarten S."/>
            <person name="Simakov O."/>
            <person name="Wilson M."/>
            <person name="Piel J."/>
            <person name="Ashoor H."/>
            <person name="Bougouffa S."/>
            <person name="Bajic V.B."/>
            <person name="Ryu T."/>
            <person name="Ravasi T."/>
            <person name="Bayer T."/>
            <person name="Micklem G."/>
            <person name="Kim H."/>
            <person name="Bhak J."/>
            <person name="Lajeunesse T.C."/>
            <person name="Voolstra C.R."/>
        </authorList>
    </citation>
    <scope>NUCLEOTIDE SEQUENCE [LARGE SCALE GENOMIC DNA]</scope>
    <source>
        <strain evidence="4 5">CCMP2467</strain>
    </source>
</reference>
<dbReference type="HAMAP" id="MF_01139">
    <property type="entry name" value="ISPT"/>
    <property type="match status" value="1"/>
</dbReference>
<evidence type="ECO:0000256" key="2">
    <source>
        <dbReference type="ARBA" id="ARBA00022679"/>
    </source>
</evidence>
<feature type="compositionally biased region" description="Acidic residues" evidence="3">
    <location>
        <begin position="10"/>
        <end position="35"/>
    </location>
</feature>
<dbReference type="Proteomes" id="UP000186817">
    <property type="component" value="Unassembled WGS sequence"/>
</dbReference>
<dbReference type="Gene3D" id="3.40.1180.10">
    <property type="entry name" value="Decaprenyl diphosphate synthase-like"/>
    <property type="match status" value="1"/>
</dbReference>
<dbReference type="InterPro" id="IPR001441">
    <property type="entry name" value="UPP_synth-like"/>
</dbReference>